<keyword evidence="2" id="KW-1133">Transmembrane helix</keyword>
<evidence type="ECO:0000256" key="2">
    <source>
        <dbReference type="SAM" id="Phobius"/>
    </source>
</evidence>
<dbReference type="PANTHER" id="PTHR34575:SF6">
    <property type="entry name" value="EXPRESSED PROTEIN"/>
    <property type="match status" value="1"/>
</dbReference>
<accession>A0A6P3ZJ03</accession>
<gene>
    <name evidence="4" type="primary">LOC107414746</name>
</gene>
<dbReference type="InterPro" id="IPR021855">
    <property type="entry name" value="PAM68-like"/>
</dbReference>
<feature type="region of interest" description="Disordered" evidence="1">
    <location>
        <begin position="51"/>
        <end position="77"/>
    </location>
</feature>
<dbReference type="Pfam" id="PF11947">
    <property type="entry name" value="DUF3464"/>
    <property type="match status" value="1"/>
</dbReference>
<dbReference type="Proteomes" id="UP001652623">
    <property type="component" value="Chromosome 8"/>
</dbReference>
<dbReference type="AlphaFoldDB" id="A0A6P3ZJ03"/>
<feature type="transmembrane region" description="Helical" evidence="2">
    <location>
        <begin position="90"/>
        <end position="112"/>
    </location>
</feature>
<protein>
    <submittedName>
        <fullName evidence="4">Uncharacterized protein PAM68-like</fullName>
    </submittedName>
</protein>
<feature type="compositionally biased region" description="Polar residues" evidence="1">
    <location>
        <begin position="55"/>
        <end position="69"/>
    </location>
</feature>
<dbReference type="FunCoup" id="A0A6P3ZJ03">
    <property type="interactions" value="670"/>
</dbReference>
<keyword evidence="2" id="KW-0812">Transmembrane</keyword>
<keyword evidence="2" id="KW-0472">Membrane</keyword>
<proteinExistence type="predicted"/>
<evidence type="ECO:0000313" key="3">
    <source>
        <dbReference type="Proteomes" id="UP001652623"/>
    </source>
</evidence>
<sequence>MKTLVCSSQPSLFLSKSSPWKLKNQTHHHTTLQIPNRHSKTLYPHANAKGFGSNAPANSTIKQKPTNEFSNKDGNGDNEEIPQVVFERMLVRIAVSVGLPMAVGIAVLKFFGVVKEQQLWDVPLWVPFLTTLFFFGTSALGLPYGALSTSWNPDKKGSLLGLEEAQQNWVEIWKEEEDEDKSNIS</sequence>
<feature type="transmembrane region" description="Helical" evidence="2">
    <location>
        <begin position="124"/>
        <end position="147"/>
    </location>
</feature>
<dbReference type="GeneID" id="107414746"/>
<evidence type="ECO:0000313" key="4">
    <source>
        <dbReference type="RefSeq" id="XP_015878407.1"/>
    </source>
</evidence>
<name>A0A6P3ZJ03_ZIZJJ</name>
<keyword evidence="3" id="KW-1185">Reference proteome</keyword>
<dbReference type="RefSeq" id="XP_015878407.1">
    <property type="nucleotide sequence ID" value="XM_016022921.4"/>
</dbReference>
<organism evidence="3 4">
    <name type="scientific">Ziziphus jujuba</name>
    <name type="common">Chinese jujube</name>
    <name type="synonym">Ziziphus sativa</name>
    <dbReference type="NCBI Taxonomy" id="326968"/>
    <lineage>
        <taxon>Eukaryota</taxon>
        <taxon>Viridiplantae</taxon>
        <taxon>Streptophyta</taxon>
        <taxon>Embryophyta</taxon>
        <taxon>Tracheophyta</taxon>
        <taxon>Spermatophyta</taxon>
        <taxon>Magnoliopsida</taxon>
        <taxon>eudicotyledons</taxon>
        <taxon>Gunneridae</taxon>
        <taxon>Pentapetalae</taxon>
        <taxon>rosids</taxon>
        <taxon>fabids</taxon>
        <taxon>Rosales</taxon>
        <taxon>Rhamnaceae</taxon>
        <taxon>Paliureae</taxon>
        <taxon>Ziziphus</taxon>
    </lineage>
</organism>
<dbReference type="PANTHER" id="PTHR34575">
    <property type="entry name" value="PROTEIN PAM68, CHLOROPLASTIC"/>
    <property type="match status" value="1"/>
</dbReference>
<dbReference type="KEGG" id="zju:107414746"/>
<reference evidence="4" key="1">
    <citation type="submission" date="2025-08" db="UniProtKB">
        <authorList>
            <consortium name="RefSeq"/>
        </authorList>
    </citation>
    <scope>IDENTIFICATION</scope>
    <source>
        <tissue evidence="4">Seedling</tissue>
    </source>
</reference>
<evidence type="ECO:0000256" key="1">
    <source>
        <dbReference type="SAM" id="MobiDB-lite"/>
    </source>
</evidence>
<dbReference type="InParanoid" id="A0A6P3ZJ03"/>